<accession>A0A6M3J060</accession>
<organism evidence="5">
    <name type="scientific">viral metagenome</name>
    <dbReference type="NCBI Taxonomy" id="1070528"/>
    <lineage>
        <taxon>unclassified sequences</taxon>
        <taxon>metagenomes</taxon>
        <taxon>organismal metagenomes</taxon>
    </lineage>
</organism>
<dbReference type="PANTHER" id="PTHR30471">
    <property type="entry name" value="DNA REPAIR PROTEIN RADC"/>
    <property type="match status" value="1"/>
</dbReference>
<evidence type="ECO:0000256" key="2">
    <source>
        <dbReference type="SAM" id="MobiDB-lite"/>
    </source>
</evidence>
<proteinExistence type="predicted"/>
<feature type="region of interest" description="Disordered" evidence="2">
    <location>
        <begin position="391"/>
        <end position="411"/>
    </location>
</feature>
<sequence length="1872" mass="213710">MKSLAECLKISTISKKDKVALLGKRKIYIAEGTNPRDAEKRVVFEELAALETEAERLEKLIAEKVPKEEALPTEKVEGAEIIPFSKDLDIRNLDQLPRGVGARYLEVIKGEGNEYVAKQWRRKPIEKGILIDFEKLPTEEVEEVKPEEKSPYAIRKSGKYQSEYTITNAGWDILKKTPYAEKLRQASTRETLGSKDQLKDLFYLNNSPYVIPENAGFTTKDVLSALSGEALPTEKVEEAKPTVEKKIEAKKPKKPRPIRDFRDWIRQNGGIRSNDPTLKGELRDVAWTVKKGRKVLAKGFGFGFFNNEALASDEITLKAIQAGWLPEGATEDDLLNLITENPKSHPSAVEKDIDKIADKEIIEELEDRYGPDFEESDEFRRDQDLAEEEVKREIQGSSQAEIAREDEFTDLEKEAITEESRKLDDSFDFGIQAETFKLEPTEPVSKEEQIAWGRMQGKIKAPEKVEKPRAVIPTNKIQTGIHKTDQESLFGKELRKGETKNLFDKIEEPGIQYVYAPTVPYNQQSLFDFRPAKRAEGEKIPKPLGQRVVVRTTGNIQWAGNVISSYEDVASLLASIRKSAQENLYTVTVDKNGVILEIHRYVKGPKSAASIFLTEISGRVLNIEDAFGTYIVHNHPTGDPSPSTEDYNLVGEIQKILKPNNIEMMGITIGKDTYQTMKQGTEPFENPTPIPPAIRKISLPIKERFLVNRAKTQGLKSIDNSITAREAIKDYGNNEDGVLLVDRKNYPLVFVPFIEGRSMADTTTDIIKSAEQTNASGAIINSTTTEENQKRYVSTLFDYGIGDIQVLDWIDRGTSVRDSGVKSGTQRARGLESYEVLLSNDVVIRVKDFLSSQKGSLSFQKIKGTPVYDDLLTVGRDIYSQGHTRYAEFVGQMKATFVDVWEKIKNIVRHIFNEVRKTAEIGKRKLTEEAGTISLEKKAVPEPEVRQPDYKAEADAWIKNYLAKSETAQKEKNLQPLLEGQLEKEIGIKKEMPSKEPDWKNELFGTTKQPRFHKITDAIEDVRNNWRTRIFDRLDPIKTELGEQAYMLHRLETGIQGVMATFMRHGIPRWNGQAITVDTRHKGFLEWYKGLGKDGEGLLYWIAAKRAEQLETEGREQWLTEKERNKIFKSVGDKPVTATSWDELNKQFQRYNKGVLDLAEHSGLINPDAREKWEQHFYVPFYRIFESEITKEEFLKGPVWSKRHIDAQIKRLMGANMKIGDPLENVIRNWTHLIHESMRNMARAEGFNSAQKLGLKTIQKVEKKDLIRVLGSKKQKRYAVMKEGSETASAIFDEKEEAEAWAYHLSDRYNKEYHVSPRVTTSILFGNMKDNNILSFQENGQRTYFKVIDPELFNALSGLNKERFDNIIMKMFRTSKRWLTYGATFGPAFRVRNMFRDTIHTAIISKSFMPFVDSFKGFAKAMREDQDFVKLAASGAAFGSSYVRADDATTLAKYIKRITTKEGEGAIEKILDTPKKLLDWWEKIGSASENAARVSLYAQRIKEGREHLEAAFEARDLLDFTMQGDAGVVQFLIQALPFANARMQGLYKLGRAAGGNPTGFIIKGGILTAASLMLWALNHDKDEWKELEDWEKWTYYHFWVGNNHYRIPKPFEVGAIFSSLFETTADTMTKDEEIQFLGRYIQYTFQDTFAMNPMPQLVRPLIEQWANKSFFTGRPIEGEFLKGLKPGERKDVWTSKTMQELGAIGIPPKRAEELIRGYFSTFGMFLLGISDSIVSHVGDFPKDPSMRIDHYPLVGSFIREREGATHSKYITRFYDTMNEIDQLVGTINFYKKVGDYKRAQELSLESKESLTIKPSLNKIRKNLSLINAQTKIIYHSTTMTPKEKRKKLDNLIEQRNKYTKQAVELIKKFGNK</sequence>
<protein>
    <submittedName>
        <fullName evidence="5">Putative DNA repair protein</fullName>
    </submittedName>
</protein>
<evidence type="ECO:0000259" key="3">
    <source>
        <dbReference type="Pfam" id="PF04002"/>
    </source>
</evidence>
<dbReference type="InterPro" id="IPR001405">
    <property type="entry name" value="UPF0758"/>
</dbReference>
<evidence type="ECO:0000256" key="1">
    <source>
        <dbReference type="ARBA" id="ARBA00023049"/>
    </source>
</evidence>
<keyword evidence="1" id="KW-0482">Metalloprotease</keyword>
<dbReference type="InterPro" id="IPR025657">
    <property type="entry name" value="RadC_JAB"/>
</dbReference>
<gene>
    <name evidence="6" type="ORF">MM415A00270_0031</name>
    <name evidence="5" type="ORF">MM415B00672_0016</name>
</gene>
<reference evidence="5" key="1">
    <citation type="submission" date="2020-03" db="EMBL/GenBank/DDBJ databases">
        <title>The deep terrestrial virosphere.</title>
        <authorList>
            <person name="Holmfeldt K."/>
            <person name="Nilsson E."/>
            <person name="Simone D."/>
            <person name="Lopez-Fernandez M."/>
            <person name="Wu X."/>
            <person name="de Brujin I."/>
            <person name="Lundin D."/>
            <person name="Andersson A."/>
            <person name="Bertilsson S."/>
            <person name="Dopson M."/>
        </authorList>
    </citation>
    <scope>NUCLEOTIDE SEQUENCE</scope>
    <source>
        <strain evidence="6">MM415A00270</strain>
        <strain evidence="5">MM415B00672</strain>
    </source>
</reference>
<evidence type="ECO:0000259" key="4">
    <source>
        <dbReference type="Pfam" id="PF18857"/>
    </source>
</evidence>
<dbReference type="InterPro" id="IPR040561">
    <property type="entry name" value="LPD38"/>
</dbReference>
<dbReference type="EMBL" id="MT142514">
    <property type="protein sequence ID" value="QJA83623.1"/>
    <property type="molecule type" value="Genomic_DNA"/>
</dbReference>
<dbReference type="Pfam" id="PF18857">
    <property type="entry name" value="LPD38"/>
    <property type="match status" value="1"/>
</dbReference>
<dbReference type="PANTHER" id="PTHR30471:SF3">
    <property type="entry name" value="UPF0758 PROTEIN YEES-RELATED"/>
    <property type="match status" value="1"/>
</dbReference>
<keyword evidence="1" id="KW-0378">Hydrolase</keyword>
<feature type="domain" description="RadC-like JAB" evidence="3">
    <location>
        <begin position="563"/>
        <end position="678"/>
    </location>
</feature>
<feature type="domain" description="Large polyvalent protein associated" evidence="4">
    <location>
        <begin position="1582"/>
        <end position="1754"/>
    </location>
</feature>
<keyword evidence="1" id="KW-0645">Protease</keyword>
<dbReference type="Pfam" id="PF04002">
    <property type="entry name" value="RadC"/>
    <property type="match status" value="1"/>
</dbReference>
<dbReference type="Gene3D" id="3.40.140.10">
    <property type="entry name" value="Cytidine Deaminase, domain 2"/>
    <property type="match status" value="1"/>
</dbReference>
<dbReference type="GO" id="GO:0008237">
    <property type="term" value="F:metallopeptidase activity"/>
    <property type="evidence" value="ECO:0007669"/>
    <property type="project" value="UniProtKB-KW"/>
</dbReference>
<dbReference type="EMBL" id="MT141487">
    <property type="protein sequence ID" value="QJA62998.1"/>
    <property type="molecule type" value="Genomic_DNA"/>
</dbReference>
<evidence type="ECO:0000313" key="5">
    <source>
        <dbReference type="EMBL" id="QJA62998.1"/>
    </source>
</evidence>
<feature type="compositionally biased region" description="Basic and acidic residues" evidence="2">
    <location>
        <begin position="402"/>
        <end position="411"/>
    </location>
</feature>
<name>A0A6M3J060_9ZZZZ</name>
<evidence type="ECO:0000313" key="6">
    <source>
        <dbReference type="EMBL" id="QJA83623.1"/>
    </source>
</evidence>